<dbReference type="PANTHER" id="PTHR24104">
    <property type="entry name" value="E3 UBIQUITIN-PROTEIN LIGASE NHLRC1-RELATED"/>
    <property type="match status" value="1"/>
</dbReference>
<feature type="repeat" description="NHL" evidence="2">
    <location>
        <begin position="363"/>
        <end position="399"/>
    </location>
</feature>
<dbReference type="Gene3D" id="2.120.10.30">
    <property type="entry name" value="TolB, C-terminal domain"/>
    <property type="match status" value="1"/>
</dbReference>
<organism evidence="3 4">
    <name type="scientific">Lignipirellula cremea</name>
    <dbReference type="NCBI Taxonomy" id="2528010"/>
    <lineage>
        <taxon>Bacteria</taxon>
        <taxon>Pseudomonadati</taxon>
        <taxon>Planctomycetota</taxon>
        <taxon>Planctomycetia</taxon>
        <taxon>Pirellulales</taxon>
        <taxon>Pirellulaceae</taxon>
        <taxon>Lignipirellula</taxon>
    </lineage>
</organism>
<dbReference type="PROSITE" id="PS51125">
    <property type="entry name" value="NHL"/>
    <property type="match status" value="1"/>
</dbReference>
<gene>
    <name evidence="3" type="ORF">Pla8534_54270</name>
</gene>
<proteinExistence type="predicted"/>
<dbReference type="InterPro" id="IPR050952">
    <property type="entry name" value="TRIM-NHL_E3_ligases"/>
</dbReference>
<accession>A0A518E0G4</accession>
<keyword evidence="4" id="KW-1185">Reference proteome</keyword>
<dbReference type="InterPro" id="IPR001258">
    <property type="entry name" value="NHL_repeat"/>
</dbReference>
<evidence type="ECO:0000256" key="1">
    <source>
        <dbReference type="ARBA" id="ARBA00022737"/>
    </source>
</evidence>
<evidence type="ECO:0000313" key="4">
    <source>
        <dbReference type="Proteomes" id="UP000317648"/>
    </source>
</evidence>
<evidence type="ECO:0000256" key="2">
    <source>
        <dbReference type="PROSITE-ProRule" id="PRU00504"/>
    </source>
</evidence>
<dbReference type="InterPro" id="IPR011042">
    <property type="entry name" value="6-blade_b-propeller_TolB-like"/>
</dbReference>
<reference evidence="3 4" key="1">
    <citation type="submission" date="2019-02" db="EMBL/GenBank/DDBJ databases">
        <title>Deep-cultivation of Planctomycetes and their phenomic and genomic characterization uncovers novel biology.</title>
        <authorList>
            <person name="Wiegand S."/>
            <person name="Jogler M."/>
            <person name="Boedeker C."/>
            <person name="Pinto D."/>
            <person name="Vollmers J."/>
            <person name="Rivas-Marin E."/>
            <person name="Kohn T."/>
            <person name="Peeters S.H."/>
            <person name="Heuer A."/>
            <person name="Rast P."/>
            <person name="Oberbeckmann S."/>
            <person name="Bunk B."/>
            <person name="Jeske O."/>
            <person name="Meyerdierks A."/>
            <person name="Storesund J.E."/>
            <person name="Kallscheuer N."/>
            <person name="Luecker S."/>
            <person name="Lage O.M."/>
            <person name="Pohl T."/>
            <person name="Merkel B.J."/>
            <person name="Hornburger P."/>
            <person name="Mueller R.-W."/>
            <person name="Bruemmer F."/>
            <person name="Labrenz M."/>
            <person name="Spormann A.M."/>
            <person name="Op den Camp H."/>
            <person name="Overmann J."/>
            <person name="Amann R."/>
            <person name="Jetten M.S.M."/>
            <person name="Mascher T."/>
            <person name="Medema M.H."/>
            <person name="Devos D.P."/>
            <person name="Kaster A.-K."/>
            <person name="Ovreas L."/>
            <person name="Rohde M."/>
            <person name="Galperin M.Y."/>
            <person name="Jogler C."/>
        </authorList>
    </citation>
    <scope>NUCLEOTIDE SEQUENCE [LARGE SCALE GENOMIC DNA]</scope>
    <source>
        <strain evidence="3 4">Pla85_3_4</strain>
    </source>
</reference>
<keyword evidence="1" id="KW-0677">Repeat</keyword>
<dbReference type="PANTHER" id="PTHR24104:SF25">
    <property type="entry name" value="PROTEIN LIN-41"/>
    <property type="match status" value="1"/>
</dbReference>
<dbReference type="Pfam" id="PF01436">
    <property type="entry name" value="NHL"/>
    <property type="match status" value="1"/>
</dbReference>
<name>A0A518E0G4_9BACT</name>
<dbReference type="SUPFAM" id="SSF101898">
    <property type="entry name" value="NHL repeat"/>
    <property type="match status" value="2"/>
</dbReference>
<dbReference type="Proteomes" id="UP000317648">
    <property type="component" value="Chromosome"/>
</dbReference>
<dbReference type="GO" id="GO:0008270">
    <property type="term" value="F:zinc ion binding"/>
    <property type="evidence" value="ECO:0007669"/>
    <property type="project" value="UniProtKB-KW"/>
</dbReference>
<dbReference type="EMBL" id="CP036433">
    <property type="protein sequence ID" value="QDU97577.1"/>
    <property type="molecule type" value="Genomic_DNA"/>
</dbReference>
<dbReference type="KEGG" id="lcre:Pla8534_54270"/>
<sequence length="958" mass="105154">MAGVCLLLIATAAGADDQDEFRVKREAVFAFTEKPTVVRGDNQFVITFASQAYCDVSVVVENGDGRIVRHLAAGVLGENAPEPLQPHSLRQRIVWDGKDDRGAYLDPVAGHRVRVSLGLQPQYEKTLLWEPRLRMHQDTPGMAASPEGVYVYDGRVLDHVRLFSHEGEYVRTIYPFPADQVDKVQGLHWRPFPEDGAPQPLKEGFHQATLLSSGQNAGFDARLGIGIDAHNNDHGAVWGNAASMLAVRGKRLALGRLKLNRLATDGSSGGLDIHGPDIAFPISPQGNYRKTEPIPVPPRSAAFSPDGKTLYLTGYVHGHGSAASRDIVLINFYDWLPGVTRIDFANGAAAETFLGGMQIEDAGDDNQHFAAPSSVDVDPQGRIYVSDYANDRIQVYAPDGSHLKTIPSQRPAQVAVDQQTGQIYVFHWWLPQGKTNGGRPPTTGASVKKEQLGAFNQLSVLKSFDDPVETARYPLTLQAPPSRGSGYSYRAVYDSWAKSPTFWITSEWGRSDFLSRDKSPDASANLQLFQLQGDKVVLLRDFNEDARRQVQRVAWPEYSRQRLHVDPVRGHLYVAEGQSAVGKSTYTLLRVDPETEQVENVPLPFDAEDICFDSEGLAYLRSFYYVVRYDPVTWRETPWDYGEEHADLRTSSSRRGKTQATAQSVLRLPVEAAGLHHHGGMGVSPRGHLAVAVNNHVETEVSRKDIDDVAENVGGNAYVPPAWPGRVRYGEVHVFDRHGQLLHQDALPGAVQLDGIQIDRNDDLYALSSTTRILDGKPYFNDMTETLVKIKPGAGRFIGDSDKAVLPLSPERKPARPAELFNGLLGKGWLEGAEWFYGGLGFAGKNAGRSGGGCNCYNSRFALDYLGRSFAPSVGHHSVAVLDSNGNLILRIGRYGNVDSAGPDSQVPLGGDEVGLFYAPYVAVHTDRRLFIADPGNARIVSVRLDYHATEQVALEGE</sequence>
<dbReference type="AlphaFoldDB" id="A0A518E0G4"/>
<protein>
    <submittedName>
        <fullName evidence="3">NHL repeat protein</fullName>
    </submittedName>
</protein>
<evidence type="ECO:0000313" key="3">
    <source>
        <dbReference type="EMBL" id="QDU97577.1"/>
    </source>
</evidence>